<accession>A0A8C0U5K2</accession>
<name>A0A8C0U5K2_CYACU</name>
<evidence type="ECO:0000256" key="1">
    <source>
        <dbReference type="ARBA" id="ARBA00023157"/>
    </source>
</evidence>
<keyword evidence="1" id="KW-1015">Disulfide bond</keyword>
<dbReference type="InterPro" id="IPR042372">
    <property type="entry name" value="IL15RA"/>
</dbReference>
<comment type="caution">
    <text evidence="2">Lacks conserved residue(s) required for the propagation of feature annotation.</text>
</comment>
<dbReference type="CDD" id="cd00033">
    <property type="entry name" value="CCP"/>
    <property type="match status" value="1"/>
</dbReference>
<dbReference type="Proteomes" id="UP000694410">
    <property type="component" value="Unplaced"/>
</dbReference>
<evidence type="ECO:0000259" key="4">
    <source>
        <dbReference type="PROSITE" id="PS50923"/>
    </source>
</evidence>
<keyword evidence="6" id="KW-1185">Reference proteome</keyword>
<protein>
    <recommendedName>
        <fullName evidence="4">Sushi domain-containing protein</fullName>
    </recommendedName>
</protein>
<feature type="domain" description="Sushi" evidence="4">
    <location>
        <begin position="21"/>
        <end position="85"/>
    </location>
</feature>
<dbReference type="Ensembl" id="ENSCCET00000006288.1">
    <property type="protein sequence ID" value="ENSCCEP00000003764.1"/>
    <property type="gene ID" value="ENSCCEG00000004204.1"/>
</dbReference>
<evidence type="ECO:0000313" key="6">
    <source>
        <dbReference type="Proteomes" id="UP000694410"/>
    </source>
</evidence>
<dbReference type="GO" id="GO:0042010">
    <property type="term" value="F:interleukin-15 receptor activity"/>
    <property type="evidence" value="ECO:0007669"/>
    <property type="project" value="InterPro"/>
</dbReference>
<evidence type="ECO:0000313" key="5">
    <source>
        <dbReference type="Ensembl" id="ENSCCEP00000003764.1"/>
    </source>
</evidence>
<organism evidence="5 6">
    <name type="scientific">Cyanistes caeruleus</name>
    <name type="common">Eurasian blue tit</name>
    <name type="synonym">Parus caeruleus</name>
    <dbReference type="NCBI Taxonomy" id="156563"/>
    <lineage>
        <taxon>Eukaryota</taxon>
        <taxon>Metazoa</taxon>
        <taxon>Chordata</taxon>
        <taxon>Craniata</taxon>
        <taxon>Vertebrata</taxon>
        <taxon>Euteleostomi</taxon>
        <taxon>Archelosauria</taxon>
        <taxon>Archosauria</taxon>
        <taxon>Dinosauria</taxon>
        <taxon>Saurischia</taxon>
        <taxon>Theropoda</taxon>
        <taxon>Coelurosauria</taxon>
        <taxon>Aves</taxon>
        <taxon>Neognathae</taxon>
        <taxon>Neoaves</taxon>
        <taxon>Telluraves</taxon>
        <taxon>Australaves</taxon>
        <taxon>Passeriformes</taxon>
        <taxon>Paridae</taxon>
        <taxon>Cyanistes</taxon>
    </lineage>
</organism>
<dbReference type="InterPro" id="IPR035976">
    <property type="entry name" value="Sushi/SCR/CCP_sf"/>
</dbReference>
<reference evidence="5" key="2">
    <citation type="submission" date="2025-09" db="UniProtKB">
        <authorList>
            <consortium name="Ensembl"/>
        </authorList>
    </citation>
    <scope>IDENTIFICATION</scope>
</reference>
<dbReference type="Gene3D" id="2.20.28.230">
    <property type="match status" value="1"/>
</dbReference>
<feature type="region of interest" description="Disordered" evidence="3">
    <location>
        <begin position="262"/>
        <end position="302"/>
    </location>
</feature>
<dbReference type="Pfam" id="PF00084">
    <property type="entry name" value="Sushi"/>
    <property type="match status" value="1"/>
</dbReference>
<evidence type="ECO:0000256" key="3">
    <source>
        <dbReference type="SAM" id="MobiDB-lite"/>
    </source>
</evidence>
<dbReference type="PANTHER" id="PTHR15060">
    <property type="entry name" value="INTERLEUKIN-15 RECEPTOR SUBUNIT ALPHA"/>
    <property type="match status" value="1"/>
</dbReference>
<dbReference type="PANTHER" id="PTHR15060:SF0">
    <property type="entry name" value="INTERLEUKIN-15 RECEPTOR SUBUNIT ALPHA"/>
    <property type="match status" value="1"/>
</dbReference>
<dbReference type="SMART" id="SM00032">
    <property type="entry name" value="CCP"/>
    <property type="match status" value="1"/>
</dbReference>
<dbReference type="InterPro" id="IPR000436">
    <property type="entry name" value="Sushi_SCR_CCP_dom"/>
</dbReference>
<keyword evidence="2" id="KW-0768">Sushi</keyword>
<evidence type="ECO:0000256" key="2">
    <source>
        <dbReference type="PROSITE-ProRule" id="PRU00302"/>
    </source>
</evidence>
<dbReference type="PROSITE" id="PS50923">
    <property type="entry name" value="SUSHI"/>
    <property type="match status" value="1"/>
</dbReference>
<reference evidence="5" key="1">
    <citation type="submission" date="2025-08" db="UniProtKB">
        <authorList>
            <consortium name="Ensembl"/>
        </authorList>
    </citation>
    <scope>IDENTIFICATION</scope>
</reference>
<proteinExistence type="predicted"/>
<dbReference type="AlphaFoldDB" id="A0A8C0U5K2"/>
<dbReference type="SUPFAM" id="SSF57535">
    <property type="entry name" value="Complement control module/SCR domain"/>
    <property type="match status" value="1"/>
</dbReference>
<sequence>SAPSRRCELRFPGMPALLPGIPAPRPKAVANAHIEAGNRTELNSRLRYSCNPGYKRKAGTSSLIQCILWNGSEPRWTDPTLQCIRKSGNLGRNTSATQALFLPKDSEMEGKLRSRIRGIPNGSKIILTDSAKRLEFHFPADGVSLLCFPKGDPAHSWETPSMESTTQRGEERDWDWDWSLGFGNRNIPVVGSDLRRLLKPQLSDEGAEITELLFHFGNFMISHRFLIRKNRCQPESQPKFQPLSSFQSVPCAARWIQAAGDDSNTGHIHAGRGENPAAHPTHGSRHRLGQFPRESKPPPGLL</sequence>